<feature type="domain" description="HD" evidence="7">
    <location>
        <begin position="16"/>
        <end position="131"/>
    </location>
</feature>
<evidence type="ECO:0000256" key="6">
    <source>
        <dbReference type="ARBA" id="ARBA00049417"/>
    </source>
</evidence>
<evidence type="ECO:0000259" key="7">
    <source>
        <dbReference type="PROSITE" id="PS51831"/>
    </source>
</evidence>
<dbReference type="InterPro" id="IPR006674">
    <property type="entry name" value="HD_domain"/>
</dbReference>
<dbReference type="PROSITE" id="PS51831">
    <property type="entry name" value="HD"/>
    <property type="match status" value="1"/>
</dbReference>
<dbReference type="InterPro" id="IPR051094">
    <property type="entry name" value="Diverse_Catalytic_Enzymes"/>
</dbReference>
<dbReference type="SUPFAM" id="SSF109604">
    <property type="entry name" value="HD-domain/PDEase-like"/>
    <property type="match status" value="1"/>
</dbReference>
<dbReference type="Gene3D" id="1.10.3210.10">
    <property type="entry name" value="Hypothetical protein af1432"/>
    <property type="match status" value="1"/>
</dbReference>
<evidence type="ECO:0000313" key="9">
    <source>
        <dbReference type="Proteomes" id="UP000601522"/>
    </source>
</evidence>
<keyword evidence="5" id="KW-0408">Iron</keyword>
<reference evidence="8 9" key="1">
    <citation type="submission" date="2020-08" db="EMBL/GenBank/DDBJ databases">
        <title>Genome public.</title>
        <authorList>
            <person name="Liu C."/>
            <person name="Sun Q."/>
        </authorList>
    </citation>
    <scope>NUCLEOTIDE SEQUENCE [LARGE SCALE GENOMIC DNA]</scope>
    <source>
        <strain evidence="8 9">NSJ-26</strain>
    </source>
</reference>
<dbReference type="InterPro" id="IPR003607">
    <property type="entry name" value="HD/PDEase_dom"/>
</dbReference>
<accession>A0A926F2M8</accession>
<evidence type="ECO:0000256" key="1">
    <source>
        <dbReference type="ARBA" id="ARBA00012506"/>
    </source>
</evidence>
<dbReference type="RefSeq" id="WP_249323643.1">
    <property type="nucleotide sequence ID" value="NZ_JACRTK010000002.1"/>
</dbReference>
<dbReference type="InterPro" id="IPR005249">
    <property type="entry name" value="YqeK"/>
</dbReference>
<dbReference type="EC" id="3.6.1.41" evidence="1"/>
<name>A0A926F2M8_9FIRM</name>
<keyword evidence="3" id="KW-0547">Nucleotide-binding</keyword>
<dbReference type="GO" id="GO:0000166">
    <property type="term" value="F:nucleotide binding"/>
    <property type="evidence" value="ECO:0007669"/>
    <property type="project" value="UniProtKB-KW"/>
</dbReference>
<comment type="caution">
    <text evidence="8">The sequence shown here is derived from an EMBL/GenBank/DDBJ whole genome shotgun (WGS) entry which is preliminary data.</text>
</comment>
<proteinExistence type="predicted"/>
<dbReference type="AlphaFoldDB" id="A0A926F2M8"/>
<dbReference type="CDD" id="cd00077">
    <property type="entry name" value="HDc"/>
    <property type="match status" value="1"/>
</dbReference>
<organism evidence="8 9">
    <name type="scientific">Wansuia hejianensis</name>
    <dbReference type="NCBI Taxonomy" id="2763667"/>
    <lineage>
        <taxon>Bacteria</taxon>
        <taxon>Bacillati</taxon>
        <taxon>Bacillota</taxon>
        <taxon>Clostridia</taxon>
        <taxon>Lachnospirales</taxon>
        <taxon>Lachnospiraceae</taxon>
        <taxon>Wansuia</taxon>
    </lineage>
</organism>
<dbReference type="PANTHER" id="PTHR35795:SF1">
    <property type="entry name" value="BIS(5'-NUCLEOSYL)-TETRAPHOSPHATASE, SYMMETRICAL"/>
    <property type="match status" value="1"/>
</dbReference>
<evidence type="ECO:0000313" key="8">
    <source>
        <dbReference type="EMBL" id="MBC8590809.1"/>
    </source>
</evidence>
<protein>
    <recommendedName>
        <fullName evidence="1">bis(5'-nucleosyl)-tetraphosphatase (symmetrical)</fullName>
        <ecNumber evidence="1">3.6.1.41</ecNumber>
    </recommendedName>
</protein>
<dbReference type="NCBIfam" id="TIGR00277">
    <property type="entry name" value="HDIG"/>
    <property type="match status" value="1"/>
</dbReference>
<comment type="catalytic activity">
    <reaction evidence="6">
        <text>P(1),P(4)-bis(5'-adenosyl) tetraphosphate + H2O = 2 ADP + 2 H(+)</text>
        <dbReference type="Rhea" id="RHEA:24252"/>
        <dbReference type="ChEBI" id="CHEBI:15377"/>
        <dbReference type="ChEBI" id="CHEBI:15378"/>
        <dbReference type="ChEBI" id="CHEBI:58141"/>
        <dbReference type="ChEBI" id="CHEBI:456216"/>
        <dbReference type="EC" id="3.6.1.41"/>
    </reaction>
</comment>
<dbReference type="Proteomes" id="UP000601522">
    <property type="component" value="Unassembled WGS sequence"/>
</dbReference>
<evidence type="ECO:0000256" key="5">
    <source>
        <dbReference type="ARBA" id="ARBA00023004"/>
    </source>
</evidence>
<dbReference type="EMBL" id="JACRTK010000002">
    <property type="protein sequence ID" value="MBC8590809.1"/>
    <property type="molecule type" value="Genomic_DNA"/>
</dbReference>
<sequence length="193" mass="21869">MGNVEELLLRDIGQKRLDHSLRVADIAKELGSIYGANLEKINIAALLHDCGKYLDKYNLLKIANEFGIILDEIMMKNLELIHAPLGSKIAKTKYGVTDVDVLNAIKYHTTGRENMSLLEKIIFISDYIEPGRSFPGVEEVRKLAYIDINKSVLTAMDNTLKFLIDTNKLISIETVKARNFMKIQEMKGAWELQ</sequence>
<evidence type="ECO:0000256" key="4">
    <source>
        <dbReference type="ARBA" id="ARBA00022801"/>
    </source>
</evidence>
<keyword evidence="4 8" id="KW-0378">Hydrolase</keyword>
<dbReference type="SMART" id="SM00471">
    <property type="entry name" value="HDc"/>
    <property type="match status" value="1"/>
</dbReference>
<dbReference type="PANTHER" id="PTHR35795">
    <property type="entry name" value="SLR1885 PROTEIN"/>
    <property type="match status" value="1"/>
</dbReference>
<dbReference type="NCBIfam" id="TIGR00488">
    <property type="entry name" value="bis(5'-nucleosyl)-tetraphosphatase (symmetrical) YqeK"/>
    <property type="match status" value="1"/>
</dbReference>
<gene>
    <name evidence="8" type="primary">yqeK</name>
    <name evidence="8" type="ORF">H8689_06640</name>
</gene>
<keyword evidence="2" id="KW-0479">Metal-binding</keyword>
<dbReference type="InterPro" id="IPR006675">
    <property type="entry name" value="HDIG_dom"/>
</dbReference>
<evidence type="ECO:0000256" key="2">
    <source>
        <dbReference type="ARBA" id="ARBA00022723"/>
    </source>
</evidence>
<dbReference type="Pfam" id="PF01966">
    <property type="entry name" value="HD"/>
    <property type="match status" value="1"/>
</dbReference>
<evidence type="ECO:0000256" key="3">
    <source>
        <dbReference type="ARBA" id="ARBA00022741"/>
    </source>
</evidence>
<keyword evidence="9" id="KW-1185">Reference proteome</keyword>
<dbReference type="GO" id="GO:0008803">
    <property type="term" value="F:bis(5'-nucleosyl)-tetraphosphatase (symmetrical) activity"/>
    <property type="evidence" value="ECO:0007669"/>
    <property type="project" value="UniProtKB-EC"/>
</dbReference>
<dbReference type="GO" id="GO:0046872">
    <property type="term" value="F:metal ion binding"/>
    <property type="evidence" value="ECO:0007669"/>
    <property type="project" value="UniProtKB-KW"/>
</dbReference>